<evidence type="ECO:0000313" key="1">
    <source>
        <dbReference type="EMBL" id="CAP91749.1"/>
    </source>
</evidence>
<keyword evidence="2" id="KW-1185">Reference proteome</keyword>
<accession>B6H3J9</accession>
<protein>
    <submittedName>
        <fullName evidence="1">Uncharacterized protein</fullName>
    </submittedName>
</protein>
<evidence type="ECO:0000313" key="2">
    <source>
        <dbReference type="Proteomes" id="UP000000724"/>
    </source>
</evidence>
<organism evidence="1 2">
    <name type="scientific">Penicillium rubens (strain ATCC 28089 / DSM 1075 / NRRL 1951 / Wisconsin 54-1255)</name>
    <name type="common">Penicillium chrysogenum</name>
    <dbReference type="NCBI Taxonomy" id="500485"/>
    <lineage>
        <taxon>Eukaryota</taxon>
        <taxon>Fungi</taxon>
        <taxon>Dikarya</taxon>
        <taxon>Ascomycota</taxon>
        <taxon>Pezizomycotina</taxon>
        <taxon>Eurotiomycetes</taxon>
        <taxon>Eurotiomycetidae</taxon>
        <taxon>Eurotiales</taxon>
        <taxon>Aspergillaceae</taxon>
        <taxon>Penicillium</taxon>
        <taxon>Penicillium chrysogenum species complex</taxon>
    </lineage>
</organism>
<dbReference type="Proteomes" id="UP000000724">
    <property type="component" value="Contig Pc00c13"/>
</dbReference>
<reference evidence="1 2" key="1">
    <citation type="journal article" date="2008" name="Nat. Biotechnol.">
        <title>Genome sequencing and analysis of the filamentous fungus Penicillium chrysogenum.</title>
        <authorList>
            <person name="van den Berg M.A."/>
            <person name="Albang R."/>
            <person name="Albermann K."/>
            <person name="Badger J.H."/>
            <person name="Daran J.-M."/>
            <person name="Driessen A.J.M."/>
            <person name="Garcia-Estrada C."/>
            <person name="Fedorova N.D."/>
            <person name="Harris D.M."/>
            <person name="Heijne W.H.M."/>
            <person name="Joardar V.S."/>
            <person name="Kiel J.A.K.W."/>
            <person name="Kovalchuk A."/>
            <person name="Martin J.F."/>
            <person name="Nierman W.C."/>
            <person name="Nijland J.G."/>
            <person name="Pronk J.T."/>
            <person name="Roubos J.A."/>
            <person name="van der Klei I.J."/>
            <person name="van Peij N.N.M.E."/>
            <person name="Veenhuis M."/>
            <person name="von Doehren H."/>
            <person name="Wagner C."/>
            <person name="Wortman J.R."/>
            <person name="Bovenberg R.A.L."/>
        </authorList>
    </citation>
    <scope>NUCLEOTIDE SEQUENCE [LARGE SCALE GENOMIC DNA]</scope>
    <source>
        <strain evidence="2">ATCC 28089 / DSM 1075 / NRRL 1951 / Wisconsin 54-1255</strain>
    </source>
</reference>
<proteinExistence type="predicted"/>
<dbReference type="VEuPathDB" id="FungiDB:PCH_Pc13g06800"/>
<name>B6H3J9_PENRW</name>
<sequence>MAGNDDQRALSFRLVRRATYNIGGHVQLRQGLQGQETSRPLFAPGNVKAYRSNIFPKHFWLHDIIRNFNLVSKTPKCGDIRHKYLNTWIMHRFLEGRCTSLGICMLHTEYGGANSANSPSILPSLFPSKVRRTP</sequence>
<gene>
    <name evidence="1" type="ORF">Pc13g06800</name>
    <name evidence="1" type="ORF">PCH_Pc13g06800</name>
</gene>
<dbReference type="EMBL" id="AM920428">
    <property type="protein sequence ID" value="CAP91749.1"/>
    <property type="molecule type" value="Genomic_DNA"/>
</dbReference>
<dbReference type="HOGENOM" id="CLU_1896903_0_0_1"/>
<dbReference type="AlphaFoldDB" id="B6H3J9"/>